<comment type="caution">
    <text evidence="3">The sequence shown here is derived from an EMBL/GenBank/DDBJ whole genome shotgun (WGS) entry which is preliminary data.</text>
</comment>
<evidence type="ECO:0000313" key="4">
    <source>
        <dbReference type="Proteomes" id="UP001159371"/>
    </source>
</evidence>
<keyword evidence="2" id="KW-1133">Transmembrane helix</keyword>
<dbReference type="RefSeq" id="WP_280656970.1">
    <property type="nucleotide sequence ID" value="NZ_JANQDO010000069.1"/>
</dbReference>
<feature type="compositionally biased region" description="Low complexity" evidence="1">
    <location>
        <begin position="1"/>
        <end position="22"/>
    </location>
</feature>
<evidence type="ECO:0000313" key="3">
    <source>
        <dbReference type="EMBL" id="MDH6057133.1"/>
    </source>
</evidence>
<name>A0ABT6K456_9CYAN</name>
<feature type="region of interest" description="Disordered" evidence="1">
    <location>
        <begin position="1"/>
        <end position="30"/>
    </location>
</feature>
<gene>
    <name evidence="3" type="ORF">NWP19_10155</name>
</gene>
<proteinExistence type="predicted"/>
<evidence type="ECO:0000256" key="2">
    <source>
        <dbReference type="SAM" id="Phobius"/>
    </source>
</evidence>
<organism evidence="3 4">
    <name type="scientific">Umezakia ovalisporum FSS-43</name>
    <dbReference type="NCBI Taxonomy" id="2740520"/>
    <lineage>
        <taxon>Bacteria</taxon>
        <taxon>Bacillati</taxon>
        <taxon>Cyanobacteriota</taxon>
        <taxon>Cyanophyceae</taxon>
        <taxon>Nostocales</taxon>
        <taxon>Nodulariaceae</taxon>
        <taxon>Umezakia</taxon>
    </lineage>
</organism>
<keyword evidence="2" id="KW-0812">Transmembrane</keyword>
<accession>A0ABT6K456</accession>
<dbReference type="EMBL" id="JANQDO010000069">
    <property type="protein sequence ID" value="MDH6057133.1"/>
    <property type="molecule type" value="Genomic_DNA"/>
</dbReference>
<protein>
    <submittedName>
        <fullName evidence="3">Uncharacterized protein</fullName>
    </submittedName>
</protein>
<keyword evidence="2" id="KW-0472">Membrane</keyword>
<evidence type="ECO:0000256" key="1">
    <source>
        <dbReference type="SAM" id="MobiDB-lite"/>
    </source>
</evidence>
<sequence>MSQDNQNSQPSSSSVPKPNQPQLPDEQVNESRQLPTWKLKIIQILRGTMRILDTVVVQLETSPPPVTEGTLTFWQHLERQWNRFLRQVRLFLPSNVSNNLSDIVLTGILAVIILAIVWSTATIFTEKPTEIATVIPVEEVSPPTPKIIIAPELTTPEPIPEPIPEPTPILKLTPEEALIAAIENQVAEISDRFASGLIGSIQANFRTSNLTLKINDDWYTLPESEQKQLATEILQRARELDFTHLEIVDSQDRLIARNPVVGNEMIIFQFIFQNLTINPEFKLYLV</sequence>
<dbReference type="Proteomes" id="UP001159371">
    <property type="component" value="Unassembled WGS sequence"/>
</dbReference>
<keyword evidence="4" id="KW-1185">Reference proteome</keyword>
<feature type="transmembrane region" description="Helical" evidence="2">
    <location>
        <begin position="103"/>
        <end position="124"/>
    </location>
</feature>
<reference evidence="3 4" key="1">
    <citation type="journal article" date="2023" name="J. Phycol.">
        <title>Chrysosporum ovalisporum is synonymous with the true-branching cyanobacterium Umezakia natans (Nostocales/Aphanizomenonaceae).</title>
        <authorList>
            <person name="McGregor G.B."/>
            <person name="Sendall B.C."/>
            <person name="Niiyama Y."/>
            <person name="Tuji A."/>
            <person name="Willis A."/>
        </authorList>
    </citation>
    <scope>NUCLEOTIDE SEQUENCE [LARGE SCALE GENOMIC DNA]</scope>
    <source>
        <strain evidence="3 4">FSS-43</strain>
    </source>
</reference>